<dbReference type="NCBIfam" id="TIGR01195">
    <property type="entry name" value="oadG_fam"/>
    <property type="match status" value="1"/>
</dbReference>
<dbReference type="Proteomes" id="UP000823638">
    <property type="component" value="Unassembled WGS sequence"/>
</dbReference>
<organism evidence="7 8">
    <name type="scientific">Candidatus Gallitreponema excrementavium</name>
    <dbReference type="NCBI Taxonomy" id="2840840"/>
    <lineage>
        <taxon>Bacteria</taxon>
        <taxon>Pseudomonadati</taxon>
        <taxon>Spirochaetota</taxon>
        <taxon>Spirochaetia</taxon>
        <taxon>Spirochaetales</taxon>
        <taxon>Candidatus Gallitreponema</taxon>
    </lineage>
</organism>
<dbReference type="GO" id="GO:0015081">
    <property type="term" value="F:sodium ion transmembrane transporter activity"/>
    <property type="evidence" value="ECO:0007669"/>
    <property type="project" value="InterPro"/>
</dbReference>
<name>A0A9D9N2W7_9SPIR</name>
<dbReference type="GO" id="GO:0005886">
    <property type="term" value="C:plasma membrane"/>
    <property type="evidence" value="ECO:0007669"/>
    <property type="project" value="UniProtKB-SubCell"/>
</dbReference>
<dbReference type="EMBL" id="JADIMM010000108">
    <property type="protein sequence ID" value="MBO8458389.1"/>
    <property type="molecule type" value="Genomic_DNA"/>
</dbReference>
<evidence type="ECO:0000313" key="8">
    <source>
        <dbReference type="Proteomes" id="UP000823638"/>
    </source>
</evidence>
<reference evidence="7" key="1">
    <citation type="submission" date="2020-10" db="EMBL/GenBank/DDBJ databases">
        <authorList>
            <person name="Gilroy R."/>
        </authorList>
    </citation>
    <scope>NUCLEOTIDE SEQUENCE</scope>
    <source>
        <strain evidence="7">10532</strain>
    </source>
</reference>
<dbReference type="Pfam" id="PF04277">
    <property type="entry name" value="OAD_gamma"/>
    <property type="match status" value="1"/>
</dbReference>
<dbReference type="AlphaFoldDB" id="A0A9D9N2W7"/>
<evidence type="ECO:0000256" key="5">
    <source>
        <dbReference type="ARBA" id="ARBA00023136"/>
    </source>
</evidence>
<evidence type="ECO:0000256" key="6">
    <source>
        <dbReference type="SAM" id="Phobius"/>
    </source>
</evidence>
<dbReference type="GO" id="GO:0036376">
    <property type="term" value="P:sodium ion export across plasma membrane"/>
    <property type="evidence" value="ECO:0007669"/>
    <property type="project" value="InterPro"/>
</dbReference>
<comment type="subcellular location">
    <subcellularLocation>
        <location evidence="1">Cell membrane</location>
    </subcellularLocation>
</comment>
<keyword evidence="4 6" id="KW-1133">Transmembrane helix</keyword>
<evidence type="ECO:0000256" key="1">
    <source>
        <dbReference type="ARBA" id="ARBA00004236"/>
    </source>
</evidence>
<dbReference type="InterPro" id="IPR005899">
    <property type="entry name" value="Na_pump_deCOase"/>
</dbReference>
<reference evidence="7" key="2">
    <citation type="journal article" date="2021" name="PeerJ">
        <title>Extensive microbial diversity within the chicken gut microbiome revealed by metagenomics and culture.</title>
        <authorList>
            <person name="Gilroy R."/>
            <person name="Ravi A."/>
            <person name="Getino M."/>
            <person name="Pursley I."/>
            <person name="Horton D.L."/>
            <person name="Alikhan N.F."/>
            <person name="Baker D."/>
            <person name="Gharbi K."/>
            <person name="Hall N."/>
            <person name="Watson M."/>
            <person name="Adriaenssens E.M."/>
            <person name="Foster-Nyarko E."/>
            <person name="Jarju S."/>
            <person name="Secka A."/>
            <person name="Antonio M."/>
            <person name="Oren A."/>
            <person name="Chaudhuri R.R."/>
            <person name="La Ragione R."/>
            <person name="Hildebrand F."/>
            <person name="Pallen M.J."/>
        </authorList>
    </citation>
    <scope>NUCLEOTIDE SEQUENCE</scope>
    <source>
        <strain evidence="7">10532</strain>
    </source>
</reference>
<sequence>MNTEDLLNQLSQSGLLTVLGMGIVFAFLIVLVFFMNLVALFIKKTGLDKTEEEKVSARDTPVKTGDQQEIIAAIATAIHEKK</sequence>
<evidence type="ECO:0000256" key="4">
    <source>
        <dbReference type="ARBA" id="ARBA00022989"/>
    </source>
</evidence>
<comment type="caution">
    <text evidence="7">The sequence shown here is derived from an EMBL/GenBank/DDBJ whole genome shotgun (WGS) entry which is preliminary data.</text>
</comment>
<keyword evidence="5 6" id="KW-0472">Membrane</keyword>
<evidence type="ECO:0000256" key="3">
    <source>
        <dbReference type="ARBA" id="ARBA00022692"/>
    </source>
</evidence>
<evidence type="ECO:0000313" key="7">
    <source>
        <dbReference type="EMBL" id="MBO8458389.1"/>
    </source>
</evidence>
<feature type="transmembrane region" description="Helical" evidence="6">
    <location>
        <begin position="15"/>
        <end position="42"/>
    </location>
</feature>
<gene>
    <name evidence="7" type="ORF">IAA81_09235</name>
</gene>
<keyword evidence="2" id="KW-1003">Cell membrane</keyword>
<keyword evidence="3 6" id="KW-0812">Transmembrane</keyword>
<evidence type="ECO:0000256" key="2">
    <source>
        <dbReference type="ARBA" id="ARBA00022475"/>
    </source>
</evidence>
<proteinExistence type="predicted"/>
<accession>A0A9D9N2W7</accession>
<protein>
    <submittedName>
        <fullName evidence="7">OadG family protein</fullName>
    </submittedName>
</protein>